<keyword evidence="4" id="KW-1185">Reference proteome</keyword>
<organism evidence="3 4">
    <name type="scientific">Salirhabdus euzebyi</name>
    <dbReference type="NCBI Taxonomy" id="394506"/>
    <lineage>
        <taxon>Bacteria</taxon>
        <taxon>Bacillati</taxon>
        <taxon>Bacillota</taxon>
        <taxon>Bacilli</taxon>
        <taxon>Bacillales</taxon>
        <taxon>Bacillaceae</taxon>
        <taxon>Salirhabdus</taxon>
    </lineage>
</organism>
<accession>A0A841Q838</accession>
<protein>
    <submittedName>
        <fullName evidence="3">Putative membrane protein</fullName>
    </submittedName>
</protein>
<evidence type="ECO:0000256" key="1">
    <source>
        <dbReference type="SAM" id="Phobius"/>
    </source>
</evidence>
<evidence type="ECO:0000259" key="2">
    <source>
        <dbReference type="Pfam" id="PF13240"/>
    </source>
</evidence>
<dbReference type="EMBL" id="JACHGH010000010">
    <property type="protein sequence ID" value="MBB6454566.1"/>
    <property type="molecule type" value="Genomic_DNA"/>
</dbReference>
<dbReference type="AlphaFoldDB" id="A0A841Q838"/>
<feature type="transmembrane region" description="Helical" evidence="1">
    <location>
        <begin position="54"/>
        <end position="72"/>
    </location>
</feature>
<feature type="transmembrane region" description="Helical" evidence="1">
    <location>
        <begin position="115"/>
        <end position="133"/>
    </location>
</feature>
<keyword evidence="1" id="KW-0472">Membrane</keyword>
<feature type="domain" description="Zinc-ribbon" evidence="2">
    <location>
        <begin position="3"/>
        <end position="25"/>
    </location>
</feature>
<keyword evidence="1" id="KW-1133">Transmembrane helix</keyword>
<proteinExistence type="predicted"/>
<gene>
    <name evidence="3" type="ORF">HNQ94_003055</name>
</gene>
<evidence type="ECO:0000313" key="3">
    <source>
        <dbReference type="EMBL" id="MBB6454566.1"/>
    </source>
</evidence>
<keyword evidence="1" id="KW-0812">Transmembrane</keyword>
<reference evidence="3 4" key="1">
    <citation type="submission" date="2020-08" db="EMBL/GenBank/DDBJ databases">
        <title>Genomic Encyclopedia of Type Strains, Phase IV (KMG-IV): sequencing the most valuable type-strain genomes for metagenomic binning, comparative biology and taxonomic classification.</title>
        <authorList>
            <person name="Goeker M."/>
        </authorList>
    </citation>
    <scope>NUCLEOTIDE SEQUENCE [LARGE SCALE GENOMIC DNA]</scope>
    <source>
        <strain evidence="3 4">DSM 19612</strain>
    </source>
</reference>
<evidence type="ECO:0000313" key="4">
    <source>
        <dbReference type="Proteomes" id="UP000581688"/>
    </source>
</evidence>
<name>A0A841Q838_9BACI</name>
<dbReference type="Proteomes" id="UP000581688">
    <property type="component" value="Unassembled WGS sequence"/>
</dbReference>
<dbReference type="InterPro" id="IPR026870">
    <property type="entry name" value="Zinc_ribbon_dom"/>
</dbReference>
<dbReference type="Pfam" id="PF13240">
    <property type="entry name" value="Zn_Ribbon_1"/>
    <property type="match status" value="1"/>
</dbReference>
<dbReference type="RefSeq" id="WP_174496958.1">
    <property type="nucleotide sequence ID" value="NZ_CADDWK010000010.1"/>
</dbReference>
<sequence>MNFCSSCGEQVNGKMNFCMYCGYQLSKDEHTQNQAVSSSSNTTSKKKKGFNLKGLVAIVFAIVLAVEIFFYMRMEMPITYETTYHGENKLKWDATAYRTSEKLDYETLNENKKKYGFLIGGTIIIGAVAVYMTPNRTISRKDHPPSK</sequence>
<comment type="caution">
    <text evidence="3">The sequence shown here is derived from an EMBL/GenBank/DDBJ whole genome shotgun (WGS) entry which is preliminary data.</text>
</comment>